<keyword evidence="10" id="KW-1185">Reference proteome</keyword>
<keyword evidence="3 6" id="KW-0812">Transmembrane</keyword>
<dbReference type="PANTHER" id="PTHR21236:SF1">
    <property type="entry name" value="PROTEIN YIPF6"/>
    <property type="match status" value="1"/>
</dbReference>
<evidence type="ECO:0000256" key="5">
    <source>
        <dbReference type="ARBA" id="ARBA00023136"/>
    </source>
</evidence>
<dbReference type="InterPro" id="IPR006977">
    <property type="entry name" value="Yip1_dom"/>
</dbReference>
<feature type="region of interest" description="Disordered" evidence="7">
    <location>
        <begin position="1"/>
        <end position="33"/>
    </location>
</feature>
<evidence type="ECO:0000313" key="9">
    <source>
        <dbReference type="EMBL" id="KXS17361.1"/>
    </source>
</evidence>
<feature type="compositionally biased region" description="Low complexity" evidence="7">
    <location>
        <begin position="12"/>
        <end position="25"/>
    </location>
</feature>
<protein>
    <recommendedName>
        <fullName evidence="6">Protein YIP</fullName>
    </recommendedName>
</protein>
<evidence type="ECO:0000256" key="6">
    <source>
        <dbReference type="RuleBase" id="RU361264"/>
    </source>
</evidence>
<evidence type="ECO:0000313" key="10">
    <source>
        <dbReference type="Proteomes" id="UP000070544"/>
    </source>
</evidence>
<dbReference type="EMBL" id="KQ965747">
    <property type="protein sequence ID" value="KXS17361.1"/>
    <property type="molecule type" value="Genomic_DNA"/>
</dbReference>
<dbReference type="GO" id="GO:0006888">
    <property type="term" value="P:endoplasmic reticulum to Golgi vesicle-mediated transport"/>
    <property type="evidence" value="ECO:0007669"/>
    <property type="project" value="InterPro"/>
</dbReference>
<reference evidence="9 10" key="1">
    <citation type="journal article" date="2015" name="Genome Biol. Evol.">
        <title>Phylogenomic analyses indicate that early fungi evolved digesting cell walls of algal ancestors of land plants.</title>
        <authorList>
            <person name="Chang Y."/>
            <person name="Wang S."/>
            <person name="Sekimoto S."/>
            <person name="Aerts A.L."/>
            <person name="Choi C."/>
            <person name="Clum A."/>
            <person name="LaButti K.M."/>
            <person name="Lindquist E.A."/>
            <person name="Yee Ngan C."/>
            <person name="Ohm R.A."/>
            <person name="Salamov A.A."/>
            <person name="Grigoriev I.V."/>
            <person name="Spatafora J.W."/>
            <person name="Berbee M.L."/>
        </authorList>
    </citation>
    <scope>NUCLEOTIDE SEQUENCE [LARGE SCALE GENOMIC DNA]</scope>
    <source>
        <strain evidence="9 10">JEL478</strain>
    </source>
</reference>
<comment type="subcellular location">
    <subcellularLocation>
        <location evidence="6">Golgi apparatus membrane</location>
        <topology evidence="6">Multi-pass membrane protein</topology>
    </subcellularLocation>
    <subcellularLocation>
        <location evidence="1">Membrane</location>
        <topology evidence="1">Multi-pass membrane protein</topology>
    </subcellularLocation>
</comment>
<dbReference type="Pfam" id="PF04893">
    <property type="entry name" value="Yip1"/>
    <property type="match status" value="1"/>
</dbReference>
<dbReference type="STRING" id="1344416.A0A139AKN8"/>
<feature type="transmembrane region" description="Helical" evidence="6">
    <location>
        <begin position="148"/>
        <end position="169"/>
    </location>
</feature>
<comment type="similarity">
    <text evidence="2 6">Belongs to the YIP1 family.</text>
</comment>
<sequence>MSSYGSTAPKRTATPPTSSLASSLPIKPSSSAASLTPDDLVITTTVSPPPLSSVPGVAGGLPAGNIAGMGGAGLGAQPSVNTLDEPVLETLLRDLRRIWHKILQVLRPGSQPAADVLREWDLWGPLLLCLGLATRLSLTAPSDQSSNVFTQVFAAVWIGSAIVTLNAQLLGGRISFLQSVCVLSYCLFPLLAASVVSLLVPSIIIRGIFVAVAVWWSAVASLSFLSDARLENRRLLAVYPMMLFYVFLGWEVLISKSLFG</sequence>
<dbReference type="PANTHER" id="PTHR21236">
    <property type="entry name" value="GOLGI MEMBRANE PROTEIN YIP1"/>
    <property type="match status" value="1"/>
</dbReference>
<dbReference type="AlphaFoldDB" id="A0A139AKN8"/>
<dbReference type="GO" id="GO:0005802">
    <property type="term" value="C:trans-Golgi network"/>
    <property type="evidence" value="ECO:0007669"/>
    <property type="project" value="TreeGrafter"/>
</dbReference>
<comment type="caution">
    <text evidence="6">Lacks conserved residue(s) required for the propagation of feature annotation.</text>
</comment>
<gene>
    <name evidence="9" type="ORF">M427DRAFT_54648</name>
</gene>
<evidence type="ECO:0000256" key="3">
    <source>
        <dbReference type="ARBA" id="ARBA00022692"/>
    </source>
</evidence>
<feature type="transmembrane region" description="Helical" evidence="6">
    <location>
        <begin position="237"/>
        <end position="259"/>
    </location>
</feature>
<name>A0A139AKN8_GONPJ</name>
<evidence type="ECO:0000256" key="4">
    <source>
        <dbReference type="ARBA" id="ARBA00022989"/>
    </source>
</evidence>
<accession>A0A139AKN8</accession>
<organism evidence="9 10">
    <name type="scientific">Gonapodya prolifera (strain JEL478)</name>
    <name type="common">Monoblepharis prolifera</name>
    <dbReference type="NCBI Taxonomy" id="1344416"/>
    <lineage>
        <taxon>Eukaryota</taxon>
        <taxon>Fungi</taxon>
        <taxon>Fungi incertae sedis</taxon>
        <taxon>Chytridiomycota</taxon>
        <taxon>Chytridiomycota incertae sedis</taxon>
        <taxon>Monoblepharidomycetes</taxon>
        <taxon>Monoblepharidales</taxon>
        <taxon>Gonapodyaceae</taxon>
        <taxon>Gonapodya</taxon>
    </lineage>
</organism>
<dbReference type="OMA" id="IKFYHVL"/>
<evidence type="ECO:0000256" key="2">
    <source>
        <dbReference type="ARBA" id="ARBA00010596"/>
    </source>
</evidence>
<feature type="transmembrane region" description="Helical" evidence="6">
    <location>
        <begin position="176"/>
        <end position="197"/>
    </location>
</feature>
<feature type="transmembrane region" description="Helical" evidence="6">
    <location>
        <begin position="203"/>
        <end position="225"/>
    </location>
</feature>
<evidence type="ECO:0000256" key="7">
    <source>
        <dbReference type="SAM" id="MobiDB-lite"/>
    </source>
</evidence>
<evidence type="ECO:0000256" key="1">
    <source>
        <dbReference type="ARBA" id="ARBA00004141"/>
    </source>
</evidence>
<evidence type="ECO:0000259" key="8">
    <source>
        <dbReference type="Pfam" id="PF04893"/>
    </source>
</evidence>
<dbReference type="InterPro" id="IPR045231">
    <property type="entry name" value="Yip1/4-like"/>
</dbReference>
<dbReference type="OrthoDB" id="411251at2759"/>
<keyword evidence="4 6" id="KW-1133">Transmembrane helix</keyword>
<keyword evidence="5 6" id="KW-0472">Membrane</keyword>
<proteinExistence type="inferred from homology"/>
<feature type="domain" description="Yip1" evidence="8">
    <location>
        <begin position="105"/>
        <end position="250"/>
    </location>
</feature>
<dbReference type="GO" id="GO:0000139">
    <property type="term" value="C:Golgi membrane"/>
    <property type="evidence" value="ECO:0007669"/>
    <property type="project" value="UniProtKB-SubCell"/>
</dbReference>
<dbReference type="Proteomes" id="UP000070544">
    <property type="component" value="Unassembled WGS sequence"/>
</dbReference>